<evidence type="ECO:0000313" key="8">
    <source>
        <dbReference type="EMBL" id="KYG82871.1"/>
    </source>
</evidence>
<dbReference type="Pfam" id="PF17836">
    <property type="entry name" value="PglD_N"/>
    <property type="match status" value="1"/>
</dbReference>
<feature type="domain" description="PglD N-terminal" evidence="7">
    <location>
        <begin position="2"/>
        <end position="68"/>
    </location>
</feature>
<evidence type="ECO:0000256" key="1">
    <source>
        <dbReference type="ARBA" id="ARBA00007274"/>
    </source>
</evidence>
<evidence type="ECO:0000256" key="3">
    <source>
        <dbReference type="ARBA" id="ARBA00022737"/>
    </source>
</evidence>
<dbReference type="RefSeq" id="WP_068412161.1">
    <property type="nucleotide sequence ID" value="NZ_LRDB01000002.1"/>
</dbReference>
<dbReference type="GO" id="GO:0016746">
    <property type="term" value="F:acyltransferase activity"/>
    <property type="evidence" value="ECO:0007669"/>
    <property type="project" value="UniProtKB-KW"/>
</dbReference>
<dbReference type="InterPro" id="IPR020019">
    <property type="entry name" value="AcTrfase_PglD-like"/>
</dbReference>
<evidence type="ECO:0000256" key="6">
    <source>
        <dbReference type="PIRSR" id="PIRSR620019-2"/>
    </source>
</evidence>
<dbReference type="InterPro" id="IPR041561">
    <property type="entry name" value="PglD_N"/>
</dbReference>
<gene>
    <name evidence="8" type="ORF">AWN68_13890</name>
</gene>
<evidence type="ECO:0000259" key="7">
    <source>
        <dbReference type="Pfam" id="PF17836"/>
    </source>
</evidence>
<dbReference type="InterPro" id="IPR011004">
    <property type="entry name" value="Trimer_LpxA-like_sf"/>
</dbReference>
<sequence>MILIGASGHAKVILDILEQNEIKVECLVDANPSLISLCGYAVVHDSVFNFEGKDAILSIGSNEVRKKLNDLLPCTFKTAIHPKAILDKTVKVGEGTVVMAGVVLNRDVAVGKHVIINTSASVDHDNHIKDYVHISPNATLCGTVTVGEGTHIGAGATIIPNISIGKWAIIGAGAVVISDIPDFAVAVGNPARIIKYINE</sequence>
<feature type="binding site" evidence="6">
    <location>
        <begin position="7"/>
        <end position="9"/>
    </location>
    <ligand>
        <name>substrate</name>
    </ligand>
</feature>
<feature type="active site" description="Proton acceptor" evidence="5">
    <location>
        <position position="124"/>
    </location>
</feature>
<dbReference type="PROSITE" id="PS00101">
    <property type="entry name" value="HEXAPEP_TRANSFERASES"/>
    <property type="match status" value="1"/>
</dbReference>
<evidence type="ECO:0000256" key="4">
    <source>
        <dbReference type="ARBA" id="ARBA00023315"/>
    </source>
</evidence>
<dbReference type="CDD" id="cd03360">
    <property type="entry name" value="LbH_AT_putative"/>
    <property type="match status" value="1"/>
</dbReference>
<dbReference type="InterPro" id="IPR018357">
    <property type="entry name" value="Hexapep_transf_CS"/>
</dbReference>
<evidence type="ECO:0000256" key="2">
    <source>
        <dbReference type="ARBA" id="ARBA00022679"/>
    </source>
</evidence>
<dbReference type="OrthoDB" id="708224at2"/>
<keyword evidence="3" id="KW-0677">Repeat</keyword>
<evidence type="ECO:0000256" key="5">
    <source>
        <dbReference type="PIRSR" id="PIRSR620019-1"/>
    </source>
</evidence>
<dbReference type="PANTHER" id="PTHR43300:SF7">
    <property type="entry name" value="UDP-N-ACETYLBACILLOSAMINE N-ACETYLTRANSFERASE"/>
    <property type="match status" value="1"/>
</dbReference>
<dbReference type="Gene3D" id="3.40.50.20">
    <property type="match status" value="1"/>
</dbReference>
<comment type="caution">
    <text evidence="8">The sequence shown here is derived from an EMBL/GenBank/DDBJ whole genome shotgun (WGS) entry which is preliminary data.</text>
</comment>
<dbReference type="STRING" id="296218.AWN68_13890"/>
<dbReference type="Pfam" id="PF00132">
    <property type="entry name" value="Hexapep"/>
    <property type="match status" value="1"/>
</dbReference>
<feature type="binding site" evidence="6">
    <location>
        <position position="60"/>
    </location>
    <ligand>
        <name>substrate</name>
    </ligand>
</feature>
<accession>A0A150XVT2</accession>
<dbReference type="EMBL" id="LRDB01000002">
    <property type="protein sequence ID" value="KYG82871.1"/>
    <property type="molecule type" value="Genomic_DNA"/>
</dbReference>
<keyword evidence="4" id="KW-0012">Acyltransferase</keyword>
<keyword evidence="2 8" id="KW-0808">Transferase</keyword>
<comment type="similarity">
    <text evidence="1">Belongs to the transferase hexapeptide repeat family.</text>
</comment>
<dbReference type="Gene3D" id="2.160.10.10">
    <property type="entry name" value="Hexapeptide repeat proteins"/>
    <property type="match status" value="1"/>
</dbReference>
<keyword evidence="9" id="KW-1185">Reference proteome</keyword>
<dbReference type="SUPFAM" id="SSF51161">
    <property type="entry name" value="Trimeric LpxA-like enzymes"/>
    <property type="match status" value="1"/>
</dbReference>
<protein>
    <submittedName>
        <fullName evidence="8">Acetyltransferase</fullName>
    </submittedName>
</protein>
<dbReference type="InterPro" id="IPR050179">
    <property type="entry name" value="Trans_hexapeptide_repeat"/>
</dbReference>
<dbReference type="PANTHER" id="PTHR43300">
    <property type="entry name" value="ACETYLTRANSFERASE"/>
    <property type="match status" value="1"/>
</dbReference>
<dbReference type="AlphaFoldDB" id="A0A150XVT2"/>
<reference evidence="8 9" key="1">
    <citation type="submission" date="2016-01" db="EMBL/GenBank/DDBJ databases">
        <title>Genome sequencing of Roseivirga echinicomitans KMM 6058.</title>
        <authorList>
            <person name="Selvaratnam C."/>
            <person name="Thevarajoo S."/>
            <person name="Goh K.M."/>
            <person name="Ee R."/>
            <person name="Chan K.-G."/>
            <person name="Chong C.S."/>
        </authorList>
    </citation>
    <scope>NUCLEOTIDE SEQUENCE [LARGE SCALE GENOMIC DNA]</scope>
    <source>
        <strain evidence="8 9">KMM 6058</strain>
    </source>
</reference>
<dbReference type="InterPro" id="IPR001451">
    <property type="entry name" value="Hexapep"/>
</dbReference>
<feature type="binding site" evidence="6">
    <location>
        <position position="133"/>
    </location>
    <ligand>
        <name>acetyl-CoA</name>
        <dbReference type="ChEBI" id="CHEBI:57288"/>
    </ligand>
</feature>
<feature type="site" description="Increases basicity of active site His" evidence="5">
    <location>
        <position position="125"/>
    </location>
</feature>
<dbReference type="NCBIfam" id="TIGR03570">
    <property type="entry name" value="NeuD_NnaD"/>
    <property type="match status" value="1"/>
</dbReference>
<dbReference type="Proteomes" id="UP000075615">
    <property type="component" value="Unassembled WGS sequence"/>
</dbReference>
<name>A0A150XVT2_9BACT</name>
<organism evidence="8 9">
    <name type="scientific">Roseivirga echinicomitans</name>
    <dbReference type="NCBI Taxonomy" id="296218"/>
    <lineage>
        <taxon>Bacteria</taxon>
        <taxon>Pseudomonadati</taxon>
        <taxon>Bacteroidota</taxon>
        <taxon>Cytophagia</taxon>
        <taxon>Cytophagales</taxon>
        <taxon>Roseivirgaceae</taxon>
        <taxon>Roseivirga</taxon>
    </lineage>
</organism>
<evidence type="ECO:0000313" key="9">
    <source>
        <dbReference type="Proteomes" id="UP000075615"/>
    </source>
</evidence>
<proteinExistence type="inferred from homology"/>